<sequence>MVSLGLDFMYGHAEGGESKRSELIRSNHPVAREFLLEALQSSPRLTTGHEHDAPRVKENEDDPSRSNLGYRLFVENSNDATYIRISDSGCKYTPLRQLGYVFWDMARIQSAEVPEKLLAAESMGWDEIHERFDRRKRKSAEERLKGTKLPTEVLERMNREFGSTLFLER</sequence>
<feature type="compositionally biased region" description="Basic and acidic residues" evidence="1">
    <location>
        <begin position="47"/>
        <end position="64"/>
    </location>
</feature>
<evidence type="ECO:0000313" key="2">
    <source>
        <dbReference type="EMBL" id="KAK7421215.1"/>
    </source>
</evidence>
<name>A0ABR1HJ47_9HYPO</name>
<accession>A0ABR1HJ47</accession>
<dbReference type="Proteomes" id="UP001498476">
    <property type="component" value="Unassembled WGS sequence"/>
</dbReference>
<protein>
    <submittedName>
        <fullName evidence="2">Uncharacterized protein</fullName>
    </submittedName>
</protein>
<evidence type="ECO:0000256" key="1">
    <source>
        <dbReference type="SAM" id="MobiDB-lite"/>
    </source>
</evidence>
<dbReference type="EMBL" id="JAZAVJ010000024">
    <property type="protein sequence ID" value="KAK7421215.1"/>
    <property type="molecule type" value="Genomic_DNA"/>
</dbReference>
<comment type="caution">
    <text evidence="2">The sequence shown here is derived from an EMBL/GenBank/DDBJ whole genome shotgun (WGS) entry which is preliminary data.</text>
</comment>
<organism evidence="2 3">
    <name type="scientific">Neonectria punicea</name>
    <dbReference type="NCBI Taxonomy" id="979145"/>
    <lineage>
        <taxon>Eukaryota</taxon>
        <taxon>Fungi</taxon>
        <taxon>Dikarya</taxon>
        <taxon>Ascomycota</taxon>
        <taxon>Pezizomycotina</taxon>
        <taxon>Sordariomycetes</taxon>
        <taxon>Hypocreomycetidae</taxon>
        <taxon>Hypocreales</taxon>
        <taxon>Nectriaceae</taxon>
        <taxon>Neonectria</taxon>
    </lineage>
</organism>
<keyword evidence="3" id="KW-1185">Reference proteome</keyword>
<feature type="region of interest" description="Disordered" evidence="1">
    <location>
        <begin position="43"/>
        <end position="64"/>
    </location>
</feature>
<evidence type="ECO:0000313" key="3">
    <source>
        <dbReference type="Proteomes" id="UP001498476"/>
    </source>
</evidence>
<proteinExistence type="predicted"/>
<reference evidence="2 3" key="1">
    <citation type="journal article" date="2025" name="Microbiol. Resour. Announc.">
        <title>Draft genome sequences for Neonectria magnoliae and Neonectria punicea, canker pathogens of Liriodendron tulipifera and Acer saccharum in West Virginia.</title>
        <authorList>
            <person name="Petronek H.M."/>
            <person name="Kasson M.T."/>
            <person name="Metheny A.M."/>
            <person name="Stauder C.M."/>
            <person name="Lovett B."/>
            <person name="Lynch S.C."/>
            <person name="Garnas J.R."/>
            <person name="Kasson L.R."/>
            <person name="Stajich J.E."/>
        </authorList>
    </citation>
    <scope>NUCLEOTIDE SEQUENCE [LARGE SCALE GENOMIC DNA]</scope>
    <source>
        <strain evidence="2 3">NRRL 64653</strain>
    </source>
</reference>
<gene>
    <name evidence="2" type="ORF">QQX98_002345</name>
</gene>